<organism evidence="4 5">
    <name type="scientific">Pyxicephalus adspersus</name>
    <name type="common">African bullfrog</name>
    <dbReference type="NCBI Taxonomy" id="30357"/>
    <lineage>
        <taxon>Eukaryota</taxon>
        <taxon>Metazoa</taxon>
        <taxon>Chordata</taxon>
        <taxon>Craniata</taxon>
        <taxon>Vertebrata</taxon>
        <taxon>Euteleostomi</taxon>
        <taxon>Amphibia</taxon>
        <taxon>Batrachia</taxon>
        <taxon>Anura</taxon>
        <taxon>Neobatrachia</taxon>
        <taxon>Ranoidea</taxon>
        <taxon>Pyxicephalidae</taxon>
        <taxon>Pyxicephalinae</taxon>
        <taxon>Pyxicephalus</taxon>
    </lineage>
</organism>
<dbReference type="PANTHER" id="PTHR28645:SF1">
    <property type="entry name" value="TRANSMEMBRANE PROTEIN 119"/>
    <property type="match status" value="1"/>
</dbReference>
<dbReference type="GO" id="GO:0033690">
    <property type="term" value="P:positive regulation of osteoblast proliferation"/>
    <property type="evidence" value="ECO:0007669"/>
    <property type="project" value="TreeGrafter"/>
</dbReference>
<proteinExistence type="predicted"/>
<keyword evidence="5" id="KW-1185">Reference proteome</keyword>
<feature type="signal peptide" evidence="3">
    <location>
        <begin position="1"/>
        <end position="20"/>
    </location>
</feature>
<evidence type="ECO:0000256" key="2">
    <source>
        <dbReference type="SAM" id="Phobius"/>
    </source>
</evidence>
<dbReference type="Pfam" id="PF15724">
    <property type="entry name" value="TMEM119"/>
    <property type="match status" value="1"/>
</dbReference>
<feature type="region of interest" description="Disordered" evidence="1">
    <location>
        <begin position="171"/>
        <end position="324"/>
    </location>
</feature>
<accession>A0AAV3AID2</accession>
<protein>
    <recommendedName>
        <fullName evidence="6">Transmembrane protein 119</fullName>
    </recommendedName>
</protein>
<dbReference type="GO" id="GO:0030501">
    <property type="term" value="P:positive regulation of bone mineralization"/>
    <property type="evidence" value="ECO:0007669"/>
    <property type="project" value="TreeGrafter"/>
</dbReference>
<dbReference type="Proteomes" id="UP001181693">
    <property type="component" value="Unassembled WGS sequence"/>
</dbReference>
<feature type="region of interest" description="Disordered" evidence="1">
    <location>
        <begin position="123"/>
        <end position="150"/>
    </location>
</feature>
<keyword evidence="2" id="KW-1133">Transmembrane helix</keyword>
<evidence type="ECO:0000313" key="5">
    <source>
        <dbReference type="Proteomes" id="UP001181693"/>
    </source>
</evidence>
<reference evidence="4" key="1">
    <citation type="thesis" date="2020" institute="ProQuest LLC" country="789 East Eisenhower Parkway, Ann Arbor, MI, USA">
        <title>Comparative Genomics and Chromosome Evolution.</title>
        <authorList>
            <person name="Mudd A.B."/>
        </authorList>
    </citation>
    <scope>NUCLEOTIDE SEQUENCE</scope>
    <source>
        <strain evidence="4">1538</strain>
        <tissue evidence="4">Blood</tissue>
    </source>
</reference>
<keyword evidence="2" id="KW-0812">Transmembrane</keyword>
<feature type="compositionally biased region" description="Polar residues" evidence="1">
    <location>
        <begin position="295"/>
        <end position="317"/>
    </location>
</feature>
<evidence type="ECO:0000256" key="3">
    <source>
        <dbReference type="SAM" id="SignalP"/>
    </source>
</evidence>
<dbReference type="PANTHER" id="PTHR28645">
    <property type="entry name" value="TRANSMEMBRANE PROTEIN 119"/>
    <property type="match status" value="1"/>
</dbReference>
<dbReference type="InterPro" id="IPR031453">
    <property type="entry name" value="TMEM119"/>
</dbReference>
<feature type="transmembrane region" description="Helical" evidence="2">
    <location>
        <begin position="78"/>
        <end position="101"/>
    </location>
</feature>
<feature type="compositionally biased region" description="Basic and acidic residues" evidence="1">
    <location>
        <begin position="191"/>
        <end position="214"/>
    </location>
</feature>
<gene>
    <name evidence="4" type="ORF">GDO54_013840</name>
</gene>
<keyword evidence="2" id="KW-0472">Membrane</keyword>
<dbReference type="GO" id="GO:0005886">
    <property type="term" value="C:plasma membrane"/>
    <property type="evidence" value="ECO:0007669"/>
    <property type="project" value="TreeGrafter"/>
</dbReference>
<name>A0AAV3AID2_PYXAD</name>
<feature type="chain" id="PRO_5043595670" description="Transmembrane protein 119" evidence="3">
    <location>
        <begin position="21"/>
        <end position="324"/>
    </location>
</feature>
<comment type="caution">
    <text evidence="4">The sequence shown here is derived from an EMBL/GenBank/DDBJ whole genome shotgun (WGS) entry which is preliminary data.</text>
</comment>
<evidence type="ECO:0000256" key="1">
    <source>
        <dbReference type="SAM" id="MobiDB-lite"/>
    </source>
</evidence>
<evidence type="ECO:0008006" key="6">
    <source>
        <dbReference type="Google" id="ProtNLM"/>
    </source>
</evidence>
<keyword evidence="3" id="KW-0732">Signal</keyword>
<evidence type="ECO:0000313" key="4">
    <source>
        <dbReference type="EMBL" id="DBA22845.1"/>
    </source>
</evidence>
<dbReference type="GO" id="GO:0001503">
    <property type="term" value="P:ossification"/>
    <property type="evidence" value="ECO:0007669"/>
    <property type="project" value="InterPro"/>
</dbReference>
<dbReference type="EMBL" id="DYDO01000006">
    <property type="protein sequence ID" value="DBA22845.1"/>
    <property type="molecule type" value="Genomic_DNA"/>
</dbReference>
<sequence length="324" mass="34924">MGHLLTLCMFLLFSYPVSLARYTTEPEYGSGEVDGTTTVSNTQSYDIVGSTTENSVKNINGTTTLNVLENIKQFLKEYMLLVIVVGSLVALLIFIMCAAVIMSHRHKANAYYPSSFAPKEYVNHNDKNGGTSTFNEIPEKPHDAKVEEVVSSNNQLQADILNAAQNLKSPIKGGSVKEQTKNSEVPQKICESSHKENPQEASSDKTPESTKTQEEITVNKVEEVPAEEPEETKPSGDSQEAPAESTKPMGDSEDAPANPAEETQPASESQEVPAEAKADVPSSPEELSGKEDVNPTPTECGTAINNPCESQESQQAADTEPCGV</sequence>
<feature type="compositionally biased region" description="Basic and acidic residues" evidence="1">
    <location>
        <begin position="137"/>
        <end position="148"/>
    </location>
</feature>
<dbReference type="GO" id="GO:0045669">
    <property type="term" value="P:positive regulation of osteoblast differentiation"/>
    <property type="evidence" value="ECO:0007669"/>
    <property type="project" value="TreeGrafter"/>
</dbReference>
<dbReference type="AlphaFoldDB" id="A0AAV3AID2"/>